<keyword evidence="2" id="KW-1185">Reference proteome</keyword>
<dbReference type="EMBL" id="CP000767">
    <property type="protein sequence ID" value="EAU01250.1"/>
    <property type="molecule type" value="Genomic_DNA"/>
</dbReference>
<proteinExistence type="predicted"/>
<evidence type="ECO:0000313" key="1">
    <source>
        <dbReference type="EMBL" id="EAU01250.1"/>
    </source>
</evidence>
<dbReference type="Pfam" id="PF17437">
    <property type="entry name" value="DUF5416"/>
    <property type="match status" value="1"/>
</dbReference>
<dbReference type="KEGG" id="ccv:CCV52592_0165"/>
<dbReference type="Proteomes" id="UP000006380">
    <property type="component" value="Chromosome"/>
</dbReference>
<sequence length="171" mass="20179">MSDKAAKNAYYDKNFKDYEILKPRSLEDHVIVKGEEGCDLIGREIKDLVFADCVKGFDEILAQEPQEGEIFKFDDIKIKDEVIKNLKIVIKGYDESNDNLKFDLDKLSLSAPYRYALSNEGFEMNIFLNEEPKRVLEFLSTFEYDYKKEEDRARHIFVFINENMIYEKICK</sequence>
<protein>
    <submittedName>
        <fullName evidence="1">Uncharacterized protein</fullName>
    </submittedName>
</protein>
<evidence type="ECO:0000313" key="2">
    <source>
        <dbReference type="Proteomes" id="UP000006380"/>
    </source>
</evidence>
<dbReference type="HOGENOM" id="CLU_1451930_0_0_7"/>
<dbReference type="InterPro" id="IPR035393">
    <property type="entry name" value="DUF5416"/>
</dbReference>
<gene>
    <name evidence="1" type="ORF">CCV52592_0165</name>
</gene>
<organism evidence="1 2">
    <name type="scientific">Campylobacter curvus (strain 525.92)</name>
    <dbReference type="NCBI Taxonomy" id="360105"/>
    <lineage>
        <taxon>Bacteria</taxon>
        <taxon>Pseudomonadati</taxon>
        <taxon>Campylobacterota</taxon>
        <taxon>Epsilonproteobacteria</taxon>
        <taxon>Campylobacterales</taxon>
        <taxon>Campylobacteraceae</taxon>
        <taxon>Campylobacter</taxon>
    </lineage>
</organism>
<dbReference type="RefSeq" id="WP_011992527.1">
    <property type="nucleotide sequence ID" value="NC_009715.2"/>
</dbReference>
<dbReference type="AlphaFoldDB" id="A7GZL0"/>
<name>A7GZL0_CAMC5</name>
<dbReference type="STRING" id="360105.CCV52592_0165"/>
<accession>A7GZL0</accession>
<reference evidence="1" key="1">
    <citation type="submission" date="2016-07" db="EMBL/GenBank/DDBJ databases">
        <title>Comparative genomics of the Campylobacter concisus group.</title>
        <authorList>
            <person name="Miller W.G."/>
            <person name="Yee E."/>
            <person name="Chapman M.H."/>
            <person name="Huynh S."/>
            <person name="Bono J.L."/>
            <person name="On S.L.W."/>
            <person name="StLeger J."/>
            <person name="Foster G."/>
            <person name="Parker C.T."/>
        </authorList>
    </citation>
    <scope>NUCLEOTIDE SEQUENCE</scope>
    <source>
        <strain evidence="1">525.92</strain>
    </source>
</reference>
<dbReference type="OrthoDB" id="5360011at2"/>